<dbReference type="PANTHER" id="PTHR27000">
    <property type="entry name" value="LEUCINE-RICH REPEAT RECEPTOR-LIKE PROTEIN KINASE FAMILY PROTEIN-RELATED"/>
    <property type="match status" value="1"/>
</dbReference>
<keyword evidence="6" id="KW-1133">Transmembrane helix</keyword>
<keyword evidence="4" id="KW-0732">Signal</keyword>
<evidence type="ECO:0000256" key="1">
    <source>
        <dbReference type="ARBA" id="ARBA00004479"/>
    </source>
</evidence>
<accession>A0A978VBK0</accession>
<comment type="subcellular location">
    <subcellularLocation>
        <location evidence="1">Membrane</location>
        <topology evidence="1">Single-pass type I membrane protein</topology>
    </subcellularLocation>
</comment>
<keyword evidence="3" id="KW-0812">Transmembrane</keyword>
<evidence type="ECO:0000256" key="5">
    <source>
        <dbReference type="ARBA" id="ARBA00022737"/>
    </source>
</evidence>
<name>A0A978VBK0_ZIZJJ</name>
<reference evidence="10" key="1">
    <citation type="journal article" date="2021" name="Front. Plant Sci.">
        <title>Chromosome-Scale Genome Assembly for Chinese Sour Jujube and Insights Into Its Genome Evolution and Domestication Signature.</title>
        <authorList>
            <person name="Shen L.-Y."/>
            <person name="Luo H."/>
            <person name="Wang X.-L."/>
            <person name="Wang X.-M."/>
            <person name="Qiu X.-J."/>
            <person name="Liu H."/>
            <person name="Zhou S.-S."/>
            <person name="Jia K.-H."/>
            <person name="Nie S."/>
            <person name="Bao Y.-T."/>
            <person name="Zhang R.-G."/>
            <person name="Yun Q.-Z."/>
            <person name="Chai Y.-H."/>
            <person name="Lu J.-Y."/>
            <person name="Li Y."/>
            <person name="Zhao S.-W."/>
            <person name="Mao J.-F."/>
            <person name="Jia S.-G."/>
            <person name="Mao Y.-M."/>
        </authorList>
    </citation>
    <scope>NUCLEOTIDE SEQUENCE</scope>
    <source>
        <strain evidence="10">AT0</strain>
        <tissue evidence="10">Leaf</tissue>
    </source>
</reference>
<proteinExistence type="predicted"/>
<gene>
    <name evidence="10" type="ORF">FEM48_Zijuj06G0208800</name>
</gene>
<comment type="caution">
    <text evidence="10">The sequence shown here is derived from an EMBL/GenBank/DDBJ whole genome shotgun (WGS) entry which is preliminary data.</text>
</comment>
<keyword evidence="7" id="KW-0472">Membrane</keyword>
<dbReference type="Proteomes" id="UP000813462">
    <property type="component" value="Unassembled WGS sequence"/>
</dbReference>
<evidence type="ECO:0000256" key="8">
    <source>
        <dbReference type="ARBA" id="ARBA00023170"/>
    </source>
</evidence>
<dbReference type="Gene3D" id="3.80.10.10">
    <property type="entry name" value="Ribonuclease Inhibitor"/>
    <property type="match status" value="2"/>
</dbReference>
<dbReference type="Pfam" id="PF00560">
    <property type="entry name" value="LRR_1"/>
    <property type="match status" value="1"/>
</dbReference>
<dbReference type="GO" id="GO:0016020">
    <property type="term" value="C:membrane"/>
    <property type="evidence" value="ECO:0007669"/>
    <property type="project" value="UniProtKB-SubCell"/>
</dbReference>
<evidence type="ECO:0000313" key="11">
    <source>
        <dbReference type="Proteomes" id="UP000813462"/>
    </source>
</evidence>
<organism evidence="10 11">
    <name type="scientific">Ziziphus jujuba var. spinosa</name>
    <dbReference type="NCBI Taxonomy" id="714518"/>
    <lineage>
        <taxon>Eukaryota</taxon>
        <taxon>Viridiplantae</taxon>
        <taxon>Streptophyta</taxon>
        <taxon>Embryophyta</taxon>
        <taxon>Tracheophyta</taxon>
        <taxon>Spermatophyta</taxon>
        <taxon>Magnoliopsida</taxon>
        <taxon>eudicotyledons</taxon>
        <taxon>Gunneridae</taxon>
        <taxon>Pentapetalae</taxon>
        <taxon>rosids</taxon>
        <taxon>fabids</taxon>
        <taxon>Rosales</taxon>
        <taxon>Rhamnaceae</taxon>
        <taxon>Paliureae</taxon>
        <taxon>Ziziphus</taxon>
    </lineage>
</organism>
<sequence>MNLCMCASGKASPYGRWHKLMTILDLKSKDLMGSISSHVGNLSFLRTLDLLNNIFTSQIPPQILPLSRLTKLLLYSNTLRGPIPQIYISHCFGLQLLDLANNFLTGKVPTEVGLLSKLRVLKSFFSLVFRFGRKQPAWTHSNRLWKVPSFARSSKLKNLATQSNNLESREDDDLSIEENQLTGPIPSTIVFDYNRALCSEGERGGSLGGGLRIGGYGQQFSRSDGRIFHAI</sequence>
<dbReference type="PANTHER" id="PTHR27000:SF642">
    <property type="entry name" value="INACTIVE LEUCINE-RICH REPEAT RECEPTOR KINASE XIAO-RELATED"/>
    <property type="match status" value="1"/>
</dbReference>
<evidence type="ECO:0000313" key="10">
    <source>
        <dbReference type="EMBL" id="KAH7525285.1"/>
    </source>
</evidence>
<evidence type="ECO:0000256" key="9">
    <source>
        <dbReference type="ARBA" id="ARBA00023180"/>
    </source>
</evidence>
<keyword evidence="2" id="KW-0433">Leucine-rich repeat</keyword>
<dbReference type="SUPFAM" id="SSF52058">
    <property type="entry name" value="L domain-like"/>
    <property type="match status" value="1"/>
</dbReference>
<keyword evidence="8" id="KW-0675">Receptor</keyword>
<evidence type="ECO:0000256" key="2">
    <source>
        <dbReference type="ARBA" id="ARBA00022614"/>
    </source>
</evidence>
<protein>
    <submittedName>
        <fullName evidence="10">Uncharacterized protein</fullName>
    </submittedName>
</protein>
<keyword evidence="9" id="KW-0325">Glycoprotein</keyword>
<evidence type="ECO:0000256" key="4">
    <source>
        <dbReference type="ARBA" id="ARBA00022729"/>
    </source>
</evidence>
<dbReference type="EMBL" id="JAEACU010000006">
    <property type="protein sequence ID" value="KAH7525285.1"/>
    <property type="molecule type" value="Genomic_DNA"/>
</dbReference>
<dbReference type="InterPro" id="IPR001611">
    <property type="entry name" value="Leu-rich_rpt"/>
</dbReference>
<evidence type="ECO:0000256" key="7">
    <source>
        <dbReference type="ARBA" id="ARBA00023136"/>
    </source>
</evidence>
<dbReference type="AlphaFoldDB" id="A0A978VBK0"/>
<dbReference type="InterPro" id="IPR032675">
    <property type="entry name" value="LRR_dom_sf"/>
</dbReference>
<evidence type="ECO:0000256" key="3">
    <source>
        <dbReference type="ARBA" id="ARBA00022692"/>
    </source>
</evidence>
<keyword evidence="5" id="KW-0677">Repeat</keyword>
<evidence type="ECO:0000256" key="6">
    <source>
        <dbReference type="ARBA" id="ARBA00022989"/>
    </source>
</evidence>